<evidence type="ECO:0000256" key="6">
    <source>
        <dbReference type="ARBA" id="ARBA00023242"/>
    </source>
</evidence>
<evidence type="ECO:0000256" key="2">
    <source>
        <dbReference type="ARBA" id="ARBA00022833"/>
    </source>
</evidence>
<dbReference type="PANTHER" id="PTHR36206">
    <property type="entry name" value="ASPERCRYPTIN BIOSYNTHESIS CLUSTER-SPECIFIC TRANSCRIPTION REGULATOR ATNN-RELATED"/>
    <property type="match status" value="1"/>
</dbReference>
<dbReference type="SMART" id="SM00066">
    <property type="entry name" value="GAL4"/>
    <property type="match status" value="1"/>
</dbReference>
<evidence type="ECO:0000256" key="4">
    <source>
        <dbReference type="ARBA" id="ARBA00023125"/>
    </source>
</evidence>
<evidence type="ECO:0000256" key="5">
    <source>
        <dbReference type="ARBA" id="ARBA00023163"/>
    </source>
</evidence>
<dbReference type="GO" id="GO:0000981">
    <property type="term" value="F:DNA-binding transcription factor activity, RNA polymerase II-specific"/>
    <property type="evidence" value="ECO:0007669"/>
    <property type="project" value="InterPro"/>
</dbReference>
<organism evidence="9 10">
    <name type="scientific">Monilinia laxa</name>
    <name type="common">Brown rot fungus</name>
    <name type="synonym">Sclerotinia laxa</name>
    <dbReference type="NCBI Taxonomy" id="61186"/>
    <lineage>
        <taxon>Eukaryota</taxon>
        <taxon>Fungi</taxon>
        <taxon>Dikarya</taxon>
        <taxon>Ascomycota</taxon>
        <taxon>Pezizomycotina</taxon>
        <taxon>Leotiomycetes</taxon>
        <taxon>Helotiales</taxon>
        <taxon>Sclerotiniaceae</taxon>
        <taxon>Monilinia</taxon>
    </lineage>
</organism>
<dbReference type="EMBL" id="VIGI01000004">
    <property type="protein sequence ID" value="KAB8301225.1"/>
    <property type="molecule type" value="Genomic_DNA"/>
</dbReference>
<reference evidence="9 10" key="1">
    <citation type="submission" date="2019-06" db="EMBL/GenBank/DDBJ databases">
        <title>Genome Sequence of the Brown Rot Fungal Pathogen Monilinia laxa.</title>
        <authorList>
            <person name="De Miccolis Angelini R.M."/>
            <person name="Landi L."/>
            <person name="Abate D."/>
            <person name="Pollastro S."/>
            <person name="Romanazzi G."/>
            <person name="Faretra F."/>
        </authorList>
    </citation>
    <scope>NUCLEOTIDE SEQUENCE [LARGE SCALE GENOMIC DNA]</scope>
    <source>
        <strain evidence="9 10">Mlax316</strain>
    </source>
</reference>
<evidence type="ECO:0000256" key="7">
    <source>
        <dbReference type="SAM" id="MobiDB-lite"/>
    </source>
</evidence>
<dbReference type="Gene3D" id="4.10.240.10">
    <property type="entry name" value="Zn(2)-C6 fungal-type DNA-binding domain"/>
    <property type="match status" value="1"/>
</dbReference>
<keyword evidence="1" id="KW-0479">Metal-binding</keyword>
<dbReference type="Pfam" id="PF00172">
    <property type="entry name" value="Zn_clus"/>
    <property type="match status" value="1"/>
</dbReference>
<feature type="region of interest" description="Disordered" evidence="7">
    <location>
        <begin position="1"/>
        <end position="20"/>
    </location>
</feature>
<dbReference type="PROSITE" id="PS00463">
    <property type="entry name" value="ZN2_CY6_FUNGAL_1"/>
    <property type="match status" value="1"/>
</dbReference>
<proteinExistence type="predicted"/>
<keyword evidence="10" id="KW-1185">Reference proteome</keyword>
<dbReference type="PANTHER" id="PTHR36206:SF4">
    <property type="entry name" value="HYPOTHETICAL CONSERVED PROTEIN (EUROFUNG)-RELATED"/>
    <property type="match status" value="1"/>
</dbReference>
<dbReference type="AlphaFoldDB" id="A0A5N6KCY1"/>
<dbReference type="InterPro" id="IPR036864">
    <property type="entry name" value="Zn2-C6_fun-type_DNA-bd_sf"/>
</dbReference>
<dbReference type="Proteomes" id="UP000326757">
    <property type="component" value="Unassembled WGS sequence"/>
</dbReference>
<evidence type="ECO:0000313" key="9">
    <source>
        <dbReference type="EMBL" id="KAB8301225.1"/>
    </source>
</evidence>
<evidence type="ECO:0000259" key="8">
    <source>
        <dbReference type="PROSITE" id="PS50048"/>
    </source>
</evidence>
<evidence type="ECO:0000313" key="10">
    <source>
        <dbReference type="Proteomes" id="UP000326757"/>
    </source>
</evidence>
<protein>
    <recommendedName>
        <fullName evidence="8">Zn(2)-C6 fungal-type domain-containing protein</fullName>
    </recommendedName>
</protein>
<feature type="domain" description="Zn(2)-C6 fungal-type" evidence="8">
    <location>
        <begin position="28"/>
        <end position="56"/>
    </location>
</feature>
<evidence type="ECO:0000256" key="1">
    <source>
        <dbReference type="ARBA" id="ARBA00022723"/>
    </source>
</evidence>
<keyword evidence="3" id="KW-0805">Transcription regulation</keyword>
<name>A0A5N6KCY1_MONLA</name>
<dbReference type="SUPFAM" id="SSF57701">
    <property type="entry name" value="Zn2/Cys6 DNA-binding domain"/>
    <property type="match status" value="1"/>
</dbReference>
<dbReference type="OrthoDB" id="2593732at2759"/>
<dbReference type="InterPro" id="IPR052360">
    <property type="entry name" value="Transcr_Regulatory_Proteins"/>
</dbReference>
<evidence type="ECO:0000256" key="3">
    <source>
        <dbReference type="ARBA" id="ARBA00023015"/>
    </source>
</evidence>
<gene>
    <name evidence="9" type="ORF">EYC80_003112</name>
</gene>
<comment type="caution">
    <text evidence="9">The sequence shown here is derived from an EMBL/GenBank/DDBJ whole genome shotgun (WGS) entry which is preliminary data.</text>
</comment>
<dbReference type="GO" id="GO:0003677">
    <property type="term" value="F:DNA binding"/>
    <property type="evidence" value="ECO:0007669"/>
    <property type="project" value="UniProtKB-KW"/>
</dbReference>
<keyword evidence="6" id="KW-0539">Nucleus</keyword>
<accession>A0A5N6KCY1</accession>
<dbReference type="GO" id="GO:0008270">
    <property type="term" value="F:zinc ion binding"/>
    <property type="evidence" value="ECO:0007669"/>
    <property type="project" value="InterPro"/>
</dbReference>
<dbReference type="PROSITE" id="PS50048">
    <property type="entry name" value="ZN2_CY6_FUNGAL_2"/>
    <property type="match status" value="1"/>
</dbReference>
<keyword evidence="5" id="KW-0804">Transcription</keyword>
<keyword evidence="2" id="KW-0862">Zinc</keyword>
<keyword evidence="4" id="KW-0238">DNA-binding</keyword>
<dbReference type="InterPro" id="IPR001138">
    <property type="entry name" value="Zn2Cys6_DnaBD"/>
</dbReference>
<sequence length="591" mass="66789">MSGNLTKSVAKKEAPKRSRAFSTRAKTGCKTCKVRHVKCDEGRPGCRKCAATGRQCDGYTHYTPSPNPKPSVISSAIIPKSSSSIRYQSSPIIPEYLSPSLSFNGQEQHSFHFFHTQTAPQLGGAFGSKFWNHFVLQACHREPAVRHAAIALGSLHEMFELDDKFISKVKDDTEENSFALRQSANVALTACILFICFETLRGHRDSALAHIDGGVRILSELQLTGENITIPKKSIPEDHIPVSIFRTLFGRLDTQASILTSRARIIDGETELPSNSIPRKFSSLEEAREALESVWIPNSRNLLSCSMYNGVPLPLPANQETKIQLMARLDSWNRAFESYLCTINKKGFVGSPEPMSPIEKRAMNILHMQKSMTRILVTTSTEHPIAFSEQNGSLWDSFQLEFEAMVEWAAEIIHMPSDIRRESRNVSTFTLDNEILQPLFLVATRCRYRRIRNKAIILLKGSDRQEGLWNSLLIAKVAERIRDIEEAGLEDKIEIVPEQKRLRKIYMKFEFEGYCGRRAWLAFRCDGFPSAYESGEWIQLFEENTTFETFRAQIGCTDSSIQAHSIPEFGKISREPPFESELKISIKSEAP</sequence>